<evidence type="ECO:0000256" key="5">
    <source>
        <dbReference type="ARBA" id="ARBA00022525"/>
    </source>
</evidence>
<keyword evidence="9" id="KW-0439">Lignin degradation</keyword>
<evidence type="ECO:0000256" key="2">
    <source>
        <dbReference type="ARBA" id="ARBA00004271"/>
    </source>
</evidence>
<dbReference type="Pfam" id="PF00394">
    <property type="entry name" value="Cu-oxidase"/>
    <property type="match status" value="1"/>
</dbReference>
<keyword evidence="6" id="KW-0677">Repeat</keyword>
<proteinExistence type="predicted"/>
<dbReference type="InterPro" id="IPR008972">
    <property type="entry name" value="Cupredoxin"/>
</dbReference>
<evidence type="ECO:0000313" key="12">
    <source>
        <dbReference type="Proteomes" id="UP001237642"/>
    </source>
</evidence>
<evidence type="ECO:0000256" key="9">
    <source>
        <dbReference type="ARBA" id="ARBA00023185"/>
    </source>
</evidence>
<dbReference type="InterPro" id="IPR045087">
    <property type="entry name" value="Cu-oxidase_fam"/>
</dbReference>
<dbReference type="GO" id="GO:0046274">
    <property type="term" value="P:lignin catabolic process"/>
    <property type="evidence" value="ECO:0007669"/>
    <property type="project" value="UniProtKB-KW"/>
</dbReference>
<evidence type="ECO:0000256" key="6">
    <source>
        <dbReference type="ARBA" id="ARBA00022737"/>
    </source>
</evidence>
<organism evidence="11 12">
    <name type="scientific">Heracleum sosnowskyi</name>
    <dbReference type="NCBI Taxonomy" id="360622"/>
    <lineage>
        <taxon>Eukaryota</taxon>
        <taxon>Viridiplantae</taxon>
        <taxon>Streptophyta</taxon>
        <taxon>Embryophyta</taxon>
        <taxon>Tracheophyta</taxon>
        <taxon>Spermatophyta</taxon>
        <taxon>Magnoliopsida</taxon>
        <taxon>eudicotyledons</taxon>
        <taxon>Gunneridae</taxon>
        <taxon>Pentapetalae</taxon>
        <taxon>asterids</taxon>
        <taxon>campanulids</taxon>
        <taxon>Apiales</taxon>
        <taxon>Apiaceae</taxon>
        <taxon>Apioideae</taxon>
        <taxon>apioid superclade</taxon>
        <taxon>Tordylieae</taxon>
        <taxon>Tordyliinae</taxon>
        <taxon>Heracleum</taxon>
    </lineage>
</organism>
<keyword evidence="4" id="KW-0052">Apoplast</keyword>
<evidence type="ECO:0000256" key="1">
    <source>
        <dbReference type="ARBA" id="ARBA00000349"/>
    </source>
</evidence>
<evidence type="ECO:0000313" key="11">
    <source>
        <dbReference type="EMBL" id="KAK1396575.1"/>
    </source>
</evidence>
<keyword evidence="12" id="KW-1185">Reference proteome</keyword>
<evidence type="ECO:0000259" key="10">
    <source>
        <dbReference type="Pfam" id="PF00394"/>
    </source>
</evidence>
<dbReference type="GO" id="GO:0052716">
    <property type="term" value="F:hydroquinone:oxygen oxidoreductase activity"/>
    <property type="evidence" value="ECO:0007669"/>
    <property type="project" value="UniProtKB-EC"/>
</dbReference>
<dbReference type="SUPFAM" id="SSF49503">
    <property type="entry name" value="Cupredoxins"/>
    <property type="match status" value="1"/>
</dbReference>
<keyword evidence="8" id="KW-0186">Copper</keyword>
<dbReference type="PANTHER" id="PTHR11709:SF319">
    <property type="entry name" value="LACCASE-16"/>
    <property type="match status" value="1"/>
</dbReference>
<accession>A0AAD8J2L2</accession>
<name>A0AAD8J2L2_9APIA</name>
<keyword evidence="5" id="KW-0964">Secreted</keyword>
<reference evidence="11" key="2">
    <citation type="submission" date="2023-05" db="EMBL/GenBank/DDBJ databases">
        <authorList>
            <person name="Schelkunov M.I."/>
        </authorList>
    </citation>
    <scope>NUCLEOTIDE SEQUENCE</scope>
    <source>
        <strain evidence="11">Hsosn_3</strain>
        <tissue evidence="11">Leaf</tissue>
    </source>
</reference>
<feature type="domain" description="Plastocyanin-like" evidence="10">
    <location>
        <begin position="45"/>
        <end position="168"/>
    </location>
</feature>
<comment type="caution">
    <text evidence="11">The sequence shown here is derived from an EMBL/GenBank/DDBJ whole genome shotgun (WGS) entry which is preliminary data.</text>
</comment>
<dbReference type="Gene3D" id="2.60.40.420">
    <property type="entry name" value="Cupredoxins - blue copper proteins"/>
    <property type="match status" value="1"/>
</dbReference>
<sequence length="212" mass="23182">MDQHKLLYCRLRSTVNGAIVIHPKLGAPYPFPKPHREIVVVLGLAPNVSDAHTINDLPGLVSGCATQNAFQLSVDSEKSYMLRIVNVALNEELLFKIVGHKLTVVEVNATCVQPFKTDTILISPGQTTNVIVDADQNSGKYLVAVSPFMDSPIAVDNVTSTATLHYTGTLANTPTYFQKATTTKCHPHCRKLFPITSKLKFEIFSSKSTIDS</sequence>
<comment type="subcellular location">
    <subcellularLocation>
        <location evidence="2">Secreted</location>
        <location evidence="2">Extracellular space</location>
        <location evidence="2">Apoplast</location>
    </subcellularLocation>
</comment>
<evidence type="ECO:0000256" key="3">
    <source>
        <dbReference type="ARBA" id="ARBA00012297"/>
    </source>
</evidence>
<keyword evidence="7" id="KW-0560">Oxidoreductase</keyword>
<dbReference type="GO" id="GO:0048046">
    <property type="term" value="C:apoplast"/>
    <property type="evidence" value="ECO:0007669"/>
    <property type="project" value="UniProtKB-SubCell"/>
</dbReference>
<dbReference type="Proteomes" id="UP001237642">
    <property type="component" value="Unassembled WGS sequence"/>
</dbReference>
<dbReference type="CDD" id="cd13875">
    <property type="entry name" value="CuRO_2_LCC_plant"/>
    <property type="match status" value="1"/>
</dbReference>
<dbReference type="InterPro" id="IPR001117">
    <property type="entry name" value="Cu-oxidase_2nd"/>
</dbReference>
<reference evidence="11" key="1">
    <citation type="submission" date="2023-02" db="EMBL/GenBank/DDBJ databases">
        <title>Genome of toxic invasive species Heracleum sosnowskyi carries increased number of genes despite the absence of recent whole-genome duplications.</title>
        <authorList>
            <person name="Schelkunov M."/>
            <person name="Shtratnikova V."/>
            <person name="Makarenko M."/>
            <person name="Klepikova A."/>
            <person name="Omelchenko D."/>
            <person name="Novikova G."/>
            <person name="Obukhova E."/>
            <person name="Bogdanov V."/>
            <person name="Penin A."/>
            <person name="Logacheva M."/>
        </authorList>
    </citation>
    <scope>NUCLEOTIDE SEQUENCE</scope>
    <source>
        <strain evidence="11">Hsosn_3</strain>
        <tissue evidence="11">Leaf</tissue>
    </source>
</reference>
<dbReference type="EC" id="1.10.3.2" evidence="3"/>
<evidence type="ECO:0000256" key="7">
    <source>
        <dbReference type="ARBA" id="ARBA00023002"/>
    </source>
</evidence>
<dbReference type="AlphaFoldDB" id="A0AAD8J2L2"/>
<comment type="catalytic activity">
    <reaction evidence="1">
        <text>4 hydroquinone + O2 = 4 benzosemiquinone + 2 H2O</text>
        <dbReference type="Rhea" id="RHEA:11276"/>
        <dbReference type="ChEBI" id="CHEBI:15377"/>
        <dbReference type="ChEBI" id="CHEBI:15379"/>
        <dbReference type="ChEBI" id="CHEBI:17594"/>
        <dbReference type="ChEBI" id="CHEBI:17977"/>
        <dbReference type="EC" id="1.10.3.2"/>
    </reaction>
</comment>
<dbReference type="PANTHER" id="PTHR11709">
    <property type="entry name" value="MULTI-COPPER OXIDASE"/>
    <property type="match status" value="1"/>
</dbReference>
<dbReference type="InterPro" id="IPR034285">
    <property type="entry name" value="CuRO_2_LCC"/>
</dbReference>
<gene>
    <name evidence="11" type="ORF">POM88_006438</name>
</gene>
<dbReference type="EMBL" id="JAUIZM010000002">
    <property type="protein sequence ID" value="KAK1396575.1"/>
    <property type="molecule type" value="Genomic_DNA"/>
</dbReference>
<protein>
    <recommendedName>
        <fullName evidence="3">laccase</fullName>
        <ecNumber evidence="3">1.10.3.2</ecNumber>
    </recommendedName>
</protein>
<evidence type="ECO:0000256" key="8">
    <source>
        <dbReference type="ARBA" id="ARBA00023008"/>
    </source>
</evidence>
<evidence type="ECO:0000256" key="4">
    <source>
        <dbReference type="ARBA" id="ARBA00022523"/>
    </source>
</evidence>